<dbReference type="InterPro" id="IPR011009">
    <property type="entry name" value="Kinase-like_dom_sf"/>
</dbReference>
<keyword evidence="15" id="KW-1185">Reference proteome</keyword>
<accession>A0A8X6LVL9</accession>
<dbReference type="GO" id="GO:0051321">
    <property type="term" value="P:meiotic cell cycle"/>
    <property type="evidence" value="ECO:0007669"/>
    <property type="project" value="TreeGrafter"/>
</dbReference>
<evidence type="ECO:0000313" key="14">
    <source>
        <dbReference type="EMBL" id="GFR23650.1"/>
    </source>
</evidence>
<dbReference type="GO" id="GO:0005524">
    <property type="term" value="F:ATP binding"/>
    <property type="evidence" value="ECO:0007669"/>
    <property type="project" value="UniProtKB-KW"/>
</dbReference>
<comment type="catalytic activity">
    <reaction evidence="10">
        <text>L-threonyl-[protein] + ATP = O-phospho-L-threonyl-[protein] + ADP + H(+)</text>
        <dbReference type="Rhea" id="RHEA:46608"/>
        <dbReference type="Rhea" id="RHEA-COMP:11060"/>
        <dbReference type="Rhea" id="RHEA-COMP:11605"/>
        <dbReference type="ChEBI" id="CHEBI:15378"/>
        <dbReference type="ChEBI" id="CHEBI:30013"/>
        <dbReference type="ChEBI" id="CHEBI:30616"/>
        <dbReference type="ChEBI" id="CHEBI:61977"/>
        <dbReference type="ChEBI" id="CHEBI:456216"/>
        <dbReference type="EC" id="2.7.11.1"/>
    </reaction>
</comment>
<evidence type="ECO:0000256" key="7">
    <source>
        <dbReference type="ARBA" id="ARBA00022840"/>
    </source>
</evidence>
<dbReference type="GO" id="GO:0110031">
    <property type="term" value="P:negative regulation of G2/MI transition of meiotic cell cycle"/>
    <property type="evidence" value="ECO:0007669"/>
    <property type="project" value="TreeGrafter"/>
</dbReference>
<evidence type="ECO:0000256" key="5">
    <source>
        <dbReference type="ARBA" id="ARBA00022741"/>
    </source>
</evidence>
<dbReference type="OrthoDB" id="5337378at2759"/>
<evidence type="ECO:0000256" key="1">
    <source>
        <dbReference type="ARBA" id="ARBA00012513"/>
    </source>
</evidence>
<reference evidence="14" key="1">
    <citation type="submission" date="2020-07" db="EMBL/GenBank/DDBJ databases">
        <title>Multicomponent nature underlies the extraordinary mechanical properties of spider dragline silk.</title>
        <authorList>
            <person name="Kono N."/>
            <person name="Nakamura H."/>
            <person name="Mori M."/>
            <person name="Yoshida Y."/>
            <person name="Ohtoshi R."/>
            <person name="Malay A.D."/>
            <person name="Moran D.A.P."/>
            <person name="Tomita M."/>
            <person name="Numata K."/>
            <person name="Arakawa K."/>
        </authorList>
    </citation>
    <scope>NUCLEOTIDE SEQUENCE</scope>
</reference>
<evidence type="ECO:0000256" key="3">
    <source>
        <dbReference type="ARBA" id="ARBA00022679"/>
    </source>
</evidence>
<comment type="caution">
    <text evidence="14">The sequence shown here is derived from an EMBL/GenBank/DDBJ whole genome shotgun (WGS) entry which is preliminary data.</text>
</comment>
<evidence type="ECO:0000259" key="13">
    <source>
        <dbReference type="PROSITE" id="PS50011"/>
    </source>
</evidence>
<keyword evidence="7" id="KW-0067">ATP-binding</keyword>
<dbReference type="GO" id="GO:0005737">
    <property type="term" value="C:cytoplasm"/>
    <property type="evidence" value="ECO:0007669"/>
    <property type="project" value="TreeGrafter"/>
</dbReference>
<dbReference type="InterPro" id="IPR000719">
    <property type="entry name" value="Prot_kinase_dom"/>
</dbReference>
<comment type="catalytic activity">
    <reaction evidence="11">
        <text>L-seryl-[protein] + ATP = O-phospho-L-seryl-[protein] + ADP + H(+)</text>
        <dbReference type="Rhea" id="RHEA:17989"/>
        <dbReference type="Rhea" id="RHEA-COMP:9863"/>
        <dbReference type="Rhea" id="RHEA-COMP:11604"/>
        <dbReference type="ChEBI" id="CHEBI:15378"/>
        <dbReference type="ChEBI" id="CHEBI:29999"/>
        <dbReference type="ChEBI" id="CHEBI:30616"/>
        <dbReference type="ChEBI" id="CHEBI:83421"/>
        <dbReference type="ChEBI" id="CHEBI:456216"/>
        <dbReference type="EC" id="2.7.11.1"/>
    </reaction>
</comment>
<keyword evidence="3" id="KW-0808">Transferase</keyword>
<evidence type="ECO:0000256" key="12">
    <source>
        <dbReference type="SAM" id="MobiDB-lite"/>
    </source>
</evidence>
<dbReference type="Gene3D" id="1.10.510.10">
    <property type="entry name" value="Transferase(Phosphotransferase) domain 1"/>
    <property type="match status" value="1"/>
</dbReference>
<sequence length="267" mass="29761">AIEGDPRYLAPELMEGIFTKAADVFSVGITILELASDLDLPRGSETWHQLRNLEIPKTFSRGIGYPLFGVISQMMEPDYRKRASVHEILNIDAVDNVCKKRKRMIKTSDIISNKSSTQRSENKAIFPDFSSSMSDEVFEKSSSDSYHSLNNSSEKKLSYEEQVALNTSLNLNNSLNNSFDSSRPPCGMSTPCSRRYWNSKFSSSASPCLSGGRKKELLPDDDDDSPKLPKSPCLKLFSTNSSDEEESIINLPPKNLLNVFDALSPTQ</sequence>
<feature type="domain" description="Protein kinase" evidence="13">
    <location>
        <begin position="1"/>
        <end position="94"/>
    </location>
</feature>
<feature type="region of interest" description="Disordered" evidence="12">
    <location>
        <begin position="201"/>
        <end position="236"/>
    </location>
</feature>
<dbReference type="GO" id="GO:0004674">
    <property type="term" value="F:protein serine/threonine kinase activity"/>
    <property type="evidence" value="ECO:0007669"/>
    <property type="project" value="UniProtKB-KW"/>
</dbReference>
<evidence type="ECO:0000256" key="2">
    <source>
        <dbReference type="ARBA" id="ARBA00022527"/>
    </source>
</evidence>
<evidence type="ECO:0000256" key="8">
    <source>
        <dbReference type="ARBA" id="ARBA00022842"/>
    </source>
</evidence>
<gene>
    <name evidence="14" type="primary">pkmyt1</name>
    <name evidence="14" type="ORF">TNCT_130812</name>
</gene>
<keyword evidence="9" id="KW-0131">Cell cycle</keyword>
<dbReference type="InterPro" id="IPR050339">
    <property type="entry name" value="CC_SR_Kinase"/>
</dbReference>
<dbReference type="GO" id="GO:0005634">
    <property type="term" value="C:nucleus"/>
    <property type="evidence" value="ECO:0007669"/>
    <property type="project" value="TreeGrafter"/>
</dbReference>
<name>A0A8X6LVL9_TRICU</name>
<dbReference type="PROSITE" id="PS50011">
    <property type="entry name" value="PROTEIN_KINASE_DOM"/>
    <property type="match status" value="1"/>
</dbReference>
<evidence type="ECO:0000256" key="4">
    <source>
        <dbReference type="ARBA" id="ARBA00022723"/>
    </source>
</evidence>
<dbReference type="SUPFAM" id="SSF56112">
    <property type="entry name" value="Protein kinase-like (PK-like)"/>
    <property type="match status" value="1"/>
</dbReference>
<evidence type="ECO:0000256" key="6">
    <source>
        <dbReference type="ARBA" id="ARBA00022777"/>
    </source>
</evidence>
<dbReference type="AlphaFoldDB" id="A0A8X6LVL9"/>
<dbReference type="EC" id="2.7.11.1" evidence="1"/>
<keyword evidence="4" id="KW-0479">Metal-binding</keyword>
<keyword evidence="5" id="KW-0547">Nucleotide-binding</keyword>
<dbReference type="PANTHER" id="PTHR11042">
    <property type="entry name" value="EUKARYOTIC TRANSLATION INITIATION FACTOR 2-ALPHA KINASE EIF2-ALPHA KINASE -RELATED"/>
    <property type="match status" value="1"/>
</dbReference>
<dbReference type="GO" id="GO:0046872">
    <property type="term" value="F:metal ion binding"/>
    <property type="evidence" value="ECO:0007669"/>
    <property type="project" value="UniProtKB-KW"/>
</dbReference>
<feature type="non-terminal residue" evidence="14">
    <location>
        <position position="1"/>
    </location>
</feature>
<proteinExistence type="predicted"/>
<dbReference type="Proteomes" id="UP000887116">
    <property type="component" value="Unassembled WGS sequence"/>
</dbReference>
<protein>
    <recommendedName>
        <fullName evidence="1">non-specific serine/threonine protein kinase</fullName>
        <ecNumber evidence="1">2.7.11.1</ecNumber>
    </recommendedName>
</protein>
<keyword evidence="6 14" id="KW-0418">Kinase</keyword>
<organism evidence="14 15">
    <name type="scientific">Trichonephila clavata</name>
    <name type="common">Joro spider</name>
    <name type="synonym">Nephila clavata</name>
    <dbReference type="NCBI Taxonomy" id="2740835"/>
    <lineage>
        <taxon>Eukaryota</taxon>
        <taxon>Metazoa</taxon>
        <taxon>Ecdysozoa</taxon>
        <taxon>Arthropoda</taxon>
        <taxon>Chelicerata</taxon>
        <taxon>Arachnida</taxon>
        <taxon>Araneae</taxon>
        <taxon>Araneomorphae</taxon>
        <taxon>Entelegynae</taxon>
        <taxon>Araneoidea</taxon>
        <taxon>Nephilidae</taxon>
        <taxon>Trichonephila</taxon>
    </lineage>
</organism>
<evidence type="ECO:0000256" key="11">
    <source>
        <dbReference type="ARBA" id="ARBA00048679"/>
    </source>
</evidence>
<keyword evidence="8" id="KW-0460">Magnesium</keyword>
<dbReference type="EMBL" id="BMAO01028321">
    <property type="protein sequence ID" value="GFR23650.1"/>
    <property type="molecule type" value="Genomic_DNA"/>
</dbReference>
<dbReference type="PANTHER" id="PTHR11042:SF183">
    <property type="entry name" value="MEMBRANE-ASSOCIATED TYROSINE- AND THREONINE-SPECIFIC CDC2-INHIBITORY KINASE"/>
    <property type="match status" value="1"/>
</dbReference>
<evidence type="ECO:0000256" key="10">
    <source>
        <dbReference type="ARBA" id="ARBA00047899"/>
    </source>
</evidence>
<evidence type="ECO:0000256" key="9">
    <source>
        <dbReference type="ARBA" id="ARBA00023306"/>
    </source>
</evidence>
<evidence type="ECO:0000313" key="15">
    <source>
        <dbReference type="Proteomes" id="UP000887116"/>
    </source>
</evidence>
<keyword evidence="2" id="KW-0723">Serine/threonine-protein kinase</keyword>